<dbReference type="Proteomes" id="UP000677234">
    <property type="component" value="Chromosome"/>
</dbReference>
<evidence type="ECO:0000313" key="3">
    <source>
        <dbReference type="Proteomes" id="UP000595847"/>
    </source>
</evidence>
<dbReference type="KEGG" id="bcop:JD108_14760"/>
<dbReference type="AlphaFoldDB" id="A0A7T5JMI9"/>
<name>A0A7T5JMI9_9BACL</name>
<reference evidence="2" key="2">
    <citation type="submission" date="2021-04" db="EMBL/GenBank/DDBJ databases">
        <title>Brevibacillus composti FJAT-54423, complete genome.</title>
        <authorList>
            <person name="Tang R."/>
        </authorList>
    </citation>
    <scope>NUCLEOTIDE SEQUENCE</scope>
    <source>
        <strain evidence="2">FJAT-54424</strain>
    </source>
</reference>
<accession>A0A7T5JMI9</accession>
<reference evidence="1 3" key="1">
    <citation type="submission" date="2020-12" db="EMBL/GenBank/DDBJ databases">
        <title>strain FJAT-54423T represents a novel species of the genus Brevibacillus.</title>
        <authorList>
            <person name="Tang R."/>
        </authorList>
    </citation>
    <scope>NUCLEOTIDE SEQUENCE [LARGE SCALE GENOMIC DNA]</scope>
    <source>
        <strain evidence="1 3">FJAT-54423</strain>
    </source>
</reference>
<gene>
    <name evidence="1" type="ORF">JD108_14760</name>
    <name evidence="2" type="ORF">KDJ56_14705</name>
</gene>
<sequence>MSAPQLPDISTLSTVDAIAFYTRQVSEVFAIRPGTPGRSERLAALFEWKRALHERIERERAERGTAL</sequence>
<protein>
    <submittedName>
        <fullName evidence="1">Uncharacterized protein</fullName>
    </submittedName>
</protein>
<dbReference type="RefSeq" id="WP_198826799.1">
    <property type="nucleotide sequence ID" value="NZ_CP066308.1"/>
</dbReference>
<evidence type="ECO:0000313" key="4">
    <source>
        <dbReference type="Proteomes" id="UP000677234"/>
    </source>
</evidence>
<dbReference type="Proteomes" id="UP000595847">
    <property type="component" value="Chromosome"/>
</dbReference>
<dbReference type="EMBL" id="CP066308">
    <property type="protein sequence ID" value="QQE73169.1"/>
    <property type="molecule type" value="Genomic_DNA"/>
</dbReference>
<keyword evidence="4" id="KW-1185">Reference proteome</keyword>
<organism evidence="1 3">
    <name type="scientific">Brevibacillus composti</name>
    <dbReference type="NCBI Taxonomy" id="2796470"/>
    <lineage>
        <taxon>Bacteria</taxon>
        <taxon>Bacillati</taxon>
        <taxon>Bacillota</taxon>
        <taxon>Bacilli</taxon>
        <taxon>Bacillales</taxon>
        <taxon>Paenibacillaceae</taxon>
        <taxon>Brevibacillus</taxon>
    </lineage>
</organism>
<evidence type="ECO:0000313" key="1">
    <source>
        <dbReference type="EMBL" id="QQE73169.1"/>
    </source>
</evidence>
<evidence type="ECO:0000313" key="2">
    <source>
        <dbReference type="EMBL" id="QUO40248.1"/>
    </source>
</evidence>
<dbReference type="EMBL" id="CP073708">
    <property type="protein sequence ID" value="QUO40248.1"/>
    <property type="molecule type" value="Genomic_DNA"/>
</dbReference>
<proteinExistence type="predicted"/>